<evidence type="ECO:0000313" key="1">
    <source>
        <dbReference type="EMBL" id="MBT1685074.1"/>
    </source>
</evidence>
<dbReference type="RefSeq" id="WP_254088326.1">
    <property type="nucleotide sequence ID" value="NZ_JAHESC010000001.1"/>
</dbReference>
<name>A0AAP2D482_9BACT</name>
<gene>
    <name evidence="1" type="ORF">KK078_00825</name>
</gene>
<dbReference type="EMBL" id="JAHESC010000001">
    <property type="protein sequence ID" value="MBT1685074.1"/>
    <property type="molecule type" value="Genomic_DNA"/>
</dbReference>
<comment type="caution">
    <text evidence="1">The sequence shown here is derived from an EMBL/GenBank/DDBJ whole genome shotgun (WGS) entry which is preliminary data.</text>
</comment>
<keyword evidence="2" id="KW-1185">Reference proteome</keyword>
<protein>
    <recommendedName>
        <fullName evidence="3">DUF5018 domain-containing protein</fullName>
    </recommendedName>
</protein>
<proteinExistence type="predicted"/>
<dbReference type="Gene3D" id="2.60.40.2340">
    <property type="match status" value="1"/>
</dbReference>
<organism evidence="1 2">
    <name type="scientific">Dawidia soli</name>
    <dbReference type="NCBI Taxonomy" id="2782352"/>
    <lineage>
        <taxon>Bacteria</taxon>
        <taxon>Pseudomonadati</taxon>
        <taxon>Bacteroidota</taxon>
        <taxon>Cytophagia</taxon>
        <taxon>Cytophagales</taxon>
        <taxon>Chryseotaleaceae</taxon>
        <taxon>Dawidia</taxon>
    </lineage>
</organism>
<sequence>MMKRFTPFLFACAAALLLIRCDDDEASSPPKTTFTVDKTSGLANDTEFTFVVDEVNAGDISLLPYGTERPNLGGIRITNFKDGKATVTFKYEEVGTFEAVVVTNNHSADGESVKSTFSDPKTVTITSNRNEISDFSFEKSTSTEIDQAARTITVVVPYGTDVTKLKAKFTASSFSTVTVGGTAQTSDGTTNDFTNPVVYTVEANDGTTVNYTVTVDVTPVEQTFDVKAATGKVLEGDLKDKVLTGAVDNDNHTIVLYGPAGAPATAFDKISLNYEMAGKFSYLKFADKKLKQDTEFDLNPDAATVEAYSQDSLGTGGTQDYRVYATDAPKLNFRFPSLVPPVEGTVEDFTVTLKVLKIAGTEFSTEAWIEELPAGVTASANDLEYQDANGNWVPFAQGDMVDYAKNVTFRLPVTDSRLDGGVTYWATYKVSVLYLQ</sequence>
<reference evidence="1 2" key="1">
    <citation type="submission" date="2021-05" db="EMBL/GenBank/DDBJ databases">
        <title>A Polyphasic approach of four new species of the genus Ohtaekwangia: Ohtaekwangia histidinii sp. nov., Ohtaekwangia cretensis sp. nov., Ohtaekwangia indiensis sp. nov., Ohtaekwangia reichenbachii sp. nov. from diverse environment.</title>
        <authorList>
            <person name="Octaviana S."/>
        </authorList>
    </citation>
    <scope>NUCLEOTIDE SEQUENCE [LARGE SCALE GENOMIC DNA]</scope>
    <source>
        <strain evidence="1 2">PWU37</strain>
    </source>
</reference>
<evidence type="ECO:0000313" key="2">
    <source>
        <dbReference type="Proteomes" id="UP001319180"/>
    </source>
</evidence>
<accession>A0AAP2D482</accession>
<dbReference type="AlphaFoldDB" id="A0AAP2D482"/>
<evidence type="ECO:0008006" key="3">
    <source>
        <dbReference type="Google" id="ProtNLM"/>
    </source>
</evidence>
<dbReference type="Proteomes" id="UP001319180">
    <property type="component" value="Unassembled WGS sequence"/>
</dbReference>